<evidence type="ECO:0000313" key="3">
    <source>
        <dbReference type="Proteomes" id="UP000254764"/>
    </source>
</evidence>
<evidence type="ECO:0000256" key="1">
    <source>
        <dbReference type="SAM" id="Phobius"/>
    </source>
</evidence>
<dbReference type="STRING" id="1336235.GCA_000518785_01070"/>
<dbReference type="Proteomes" id="UP000254764">
    <property type="component" value="Unassembled WGS sequence"/>
</dbReference>
<feature type="transmembrane region" description="Helical" evidence="1">
    <location>
        <begin position="77"/>
        <end position="95"/>
    </location>
</feature>
<feature type="transmembrane region" description="Helical" evidence="1">
    <location>
        <begin position="7"/>
        <end position="27"/>
    </location>
</feature>
<accession>A0A376ABL9</accession>
<sequence>MVRMTSANLPILVAIAALYNLVVFGVYAYDKAAARNGDWRVRESTLLWLALLGGGIGAFLGQRLLRHKTRKPPFHVVLPVLFVLQVFLGLATLLAPETALAAIRAGVLAIAGR</sequence>
<keyword evidence="1" id="KW-1133">Transmembrane helix</keyword>
<proteinExistence type="predicted"/>
<keyword evidence="3" id="KW-1185">Reference proteome</keyword>
<reference evidence="3" key="1">
    <citation type="submission" date="2018-07" db="EMBL/GenBank/DDBJ databases">
        <authorList>
            <person name="Peiro R."/>
            <person name="Begona"/>
            <person name="Cbmso G."/>
            <person name="Lopez M."/>
            <person name="Gonzalez S."/>
        </authorList>
    </citation>
    <scope>NUCLEOTIDE SEQUENCE [LARGE SCALE GENOMIC DNA]</scope>
</reference>
<dbReference type="AlphaFoldDB" id="A0A376ABL9"/>
<gene>
    <name evidence="2" type="ORF">RHIZ70_571</name>
</gene>
<name>A0A376ABL9_9HYPH</name>
<evidence type="ECO:0000313" key="2">
    <source>
        <dbReference type="EMBL" id="SSC64863.1"/>
    </source>
</evidence>
<feature type="transmembrane region" description="Helical" evidence="1">
    <location>
        <begin position="47"/>
        <end position="65"/>
    </location>
</feature>
<dbReference type="Pfam" id="PF06961">
    <property type="entry name" value="DUF1294"/>
    <property type="match status" value="1"/>
</dbReference>
<keyword evidence="1" id="KW-0472">Membrane</keyword>
<dbReference type="InterPro" id="IPR010718">
    <property type="entry name" value="DUF1294"/>
</dbReference>
<dbReference type="EMBL" id="UEYP01000015">
    <property type="protein sequence ID" value="SSC64863.1"/>
    <property type="molecule type" value="Genomic_DNA"/>
</dbReference>
<organism evidence="2 3">
    <name type="scientific">Ciceribacter selenitireducens ATCC BAA-1503</name>
    <dbReference type="NCBI Taxonomy" id="1336235"/>
    <lineage>
        <taxon>Bacteria</taxon>
        <taxon>Pseudomonadati</taxon>
        <taxon>Pseudomonadota</taxon>
        <taxon>Alphaproteobacteria</taxon>
        <taxon>Hyphomicrobiales</taxon>
        <taxon>Rhizobiaceae</taxon>
        <taxon>Ciceribacter</taxon>
    </lineage>
</organism>
<keyword evidence="1" id="KW-0812">Transmembrane</keyword>
<protein>
    <recommendedName>
        <fullName evidence="4">DUF1294 domain-containing protein</fullName>
    </recommendedName>
</protein>
<evidence type="ECO:0008006" key="4">
    <source>
        <dbReference type="Google" id="ProtNLM"/>
    </source>
</evidence>